<dbReference type="Pfam" id="PF00753">
    <property type="entry name" value="Lactamase_B"/>
    <property type="match status" value="1"/>
</dbReference>
<dbReference type="Gene3D" id="3.60.15.10">
    <property type="entry name" value="Ribonuclease Z/Hydroxyacylglutathione hydrolase-like"/>
    <property type="match status" value="1"/>
</dbReference>
<evidence type="ECO:0000259" key="1">
    <source>
        <dbReference type="Pfam" id="PF00753"/>
    </source>
</evidence>
<accession>A0A3P1BEC9</accession>
<evidence type="ECO:0000313" key="3">
    <source>
        <dbReference type="Proteomes" id="UP000271925"/>
    </source>
</evidence>
<dbReference type="GO" id="GO:0016787">
    <property type="term" value="F:hydrolase activity"/>
    <property type="evidence" value="ECO:0007669"/>
    <property type="project" value="UniProtKB-KW"/>
</dbReference>
<dbReference type="SUPFAM" id="SSF56281">
    <property type="entry name" value="Metallo-hydrolase/oxidoreductase"/>
    <property type="match status" value="1"/>
</dbReference>
<comment type="caution">
    <text evidence="2">The sequence shown here is derived from an EMBL/GenBank/DDBJ whole genome shotgun (WGS) entry which is preliminary data.</text>
</comment>
<keyword evidence="3" id="KW-1185">Reference proteome</keyword>
<dbReference type="AlphaFoldDB" id="A0A3P1BEC9"/>
<organism evidence="2 3">
    <name type="scientific">Larkinella rosea</name>
    <dbReference type="NCBI Taxonomy" id="2025312"/>
    <lineage>
        <taxon>Bacteria</taxon>
        <taxon>Pseudomonadati</taxon>
        <taxon>Bacteroidota</taxon>
        <taxon>Cytophagia</taxon>
        <taxon>Cytophagales</taxon>
        <taxon>Spirosomataceae</taxon>
        <taxon>Larkinella</taxon>
    </lineage>
</organism>
<evidence type="ECO:0000313" key="2">
    <source>
        <dbReference type="EMBL" id="RRA99232.1"/>
    </source>
</evidence>
<protein>
    <submittedName>
        <fullName evidence="2">MBL fold metallo-hydrolase</fullName>
    </submittedName>
</protein>
<keyword evidence="2" id="KW-0378">Hydrolase</keyword>
<dbReference type="InterPro" id="IPR001279">
    <property type="entry name" value="Metallo-B-lactamas"/>
</dbReference>
<name>A0A3P1BEC9_9BACT</name>
<dbReference type="OrthoDB" id="9802248at2"/>
<dbReference type="EMBL" id="RQJO01000015">
    <property type="protein sequence ID" value="RRA99232.1"/>
    <property type="molecule type" value="Genomic_DNA"/>
</dbReference>
<gene>
    <name evidence="2" type="ORF">EHT25_27335</name>
</gene>
<proteinExistence type="predicted"/>
<feature type="domain" description="Metallo-beta-lactamase" evidence="1">
    <location>
        <begin position="24"/>
        <end position="56"/>
    </location>
</feature>
<reference evidence="2 3" key="1">
    <citation type="submission" date="2018-11" db="EMBL/GenBank/DDBJ databases">
        <authorList>
            <person name="Zhou Z."/>
            <person name="Wang G."/>
        </authorList>
    </citation>
    <scope>NUCLEOTIDE SEQUENCE [LARGE SCALE GENOMIC DNA]</scope>
    <source>
        <strain evidence="2 3">KCTC52004</strain>
    </source>
</reference>
<dbReference type="InterPro" id="IPR036866">
    <property type="entry name" value="RibonucZ/Hydroxyglut_hydro"/>
</dbReference>
<sequence>MFWQPSLVFRSSLLPAVFIRINYGISPDSIKTVIISHLHEDHTGGLSSFRKARVIVH</sequence>
<dbReference type="Proteomes" id="UP000271925">
    <property type="component" value="Unassembled WGS sequence"/>
</dbReference>